<dbReference type="PRINTS" id="PR00100">
    <property type="entry name" value="AOTCASE"/>
</dbReference>
<evidence type="ECO:0000259" key="10">
    <source>
        <dbReference type="Pfam" id="PF00185"/>
    </source>
</evidence>
<dbReference type="EMBL" id="DQWS01000078">
    <property type="protein sequence ID" value="HDD52842.1"/>
    <property type="molecule type" value="Genomic_DNA"/>
</dbReference>
<dbReference type="Pfam" id="PF00185">
    <property type="entry name" value="OTCace"/>
    <property type="match status" value="1"/>
</dbReference>
<evidence type="ECO:0000256" key="3">
    <source>
        <dbReference type="ARBA" id="ARBA00013008"/>
    </source>
</evidence>
<evidence type="ECO:0000256" key="7">
    <source>
        <dbReference type="ARBA" id="ARBA00048859"/>
    </source>
</evidence>
<proteinExistence type="inferred from homology"/>
<sequence>KVPTLRGKTVVNLFFEPSTRTRTSFEIAGKRLSADVINFSAATSSLTKGETLKDTARNIEAMVVDAVVVRHSASGAVRYLARELDVPVINAGDGAHEHPTQGLLDIFTIRERKGSVEGLKVAVAGDIAHSRVARSDIHGLLKLGAQVVVAGPPTMVPPDIERLGVSVASSVEEVLGEVDVVIMLRIQMERQSSPLFPSLREYSRYFGLNMEKLKSVSRDLLIMHPGPVNWGVELSPEVAYHPRNVILDQVTNGVAVRMAVLYAIIGG</sequence>
<dbReference type="GO" id="GO:0006207">
    <property type="term" value="P:'de novo' pyrimidine nucleobase biosynthetic process"/>
    <property type="evidence" value="ECO:0007669"/>
    <property type="project" value="InterPro"/>
</dbReference>
<dbReference type="InterPro" id="IPR006131">
    <property type="entry name" value="Asp_carbamoyltransf_Asp/Orn-bd"/>
</dbReference>
<dbReference type="GO" id="GO:0004070">
    <property type="term" value="F:aspartate carbamoyltransferase activity"/>
    <property type="evidence" value="ECO:0007669"/>
    <property type="project" value="UniProtKB-UniRule"/>
</dbReference>
<accession>A0A7C0U5Y6</accession>
<dbReference type="Gene3D" id="3.40.50.1370">
    <property type="entry name" value="Aspartate/ornithine carbamoyltransferase"/>
    <property type="match status" value="2"/>
</dbReference>
<dbReference type="GO" id="GO:0016597">
    <property type="term" value="F:amino acid binding"/>
    <property type="evidence" value="ECO:0007669"/>
    <property type="project" value="InterPro"/>
</dbReference>
<comment type="function">
    <text evidence="6">Catalyzes the condensation of carbamoyl phosphate and aspartate to form carbamoyl aspartate and inorganic phosphate, the committed step in the de novo pyrimidine nucleotide biosynthesis pathway.</text>
</comment>
<protein>
    <recommendedName>
        <fullName evidence="3 8">Aspartate carbamoyltransferase</fullName>
        <ecNumber evidence="3 8">2.1.3.2</ecNumber>
    </recommendedName>
</protein>
<keyword evidence="4 9" id="KW-0808">Transferase</keyword>
<feature type="domain" description="Aspartate/ornithine carbamoyltransferase carbamoyl-P binding" evidence="11">
    <location>
        <begin position="2"/>
        <end position="111"/>
    </location>
</feature>
<comment type="caution">
    <text evidence="12">The sequence shown here is derived from an EMBL/GenBank/DDBJ whole genome shotgun (WGS) entry which is preliminary data.</text>
</comment>
<evidence type="ECO:0000313" key="12">
    <source>
        <dbReference type="EMBL" id="HDD52842.1"/>
    </source>
</evidence>
<dbReference type="GO" id="GO:0005829">
    <property type="term" value="C:cytosol"/>
    <property type="evidence" value="ECO:0007669"/>
    <property type="project" value="TreeGrafter"/>
</dbReference>
<dbReference type="SUPFAM" id="SSF53671">
    <property type="entry name" value="Aspartate/ornithine carbamoyltransferase"/>
    <property type="match status" value="1"/>
</dbReference>
<dbReference type="Pfam" id="PF02729">
    <property type="entry name" value="OTCace_N"/>
    <property type="match status" value="1"/>
</dbReference>
<evidence type="ECO:0000256" key="6">
    <source>
        <dbReference type="ARBA" id="ARBA00043884"/>
    </source>
</evidence>
<evidence type="ECO:0000256" key="4">
    <source>
        <dbReference type="ARBA" id="ARBA00022679"/>
    </source>
</evidence>
<dbReference type="InterPro" id="IPR002082">
    <property type="entry name" value="Asp_carbamoyltransf"/>
</dbReference>
<feature type="domain" description="Aspartate/ornithine carbamoyltransferase Asp/Orn-binding" evidence="10">
    <location>
        <begin position="117"/>
        <end position="263"/>
    </location>
</feature>
<evidence type="ECO:0000256" key="5">
    <source>
        <dbReference type="ARBA" id="ARBA00022975"/>
    </source>
</evidence>
<evidence type="ECO:0000256" key="1">
    <source>
        <dbReference type="ARBA" id="ARBA00004852"/>
    </source>
</evidence>
<dbReference type="Proteomes" id="UP000885690">
    <property type="component" value="Unassembled WGS sequence"/>
</dbReference>
<name>A0A7C0U5Y6_9BACT</name>
<dbReference type="PROSITE" id="PS00097">
    <property type="entry name" value="CARBAMOYLTRANSFERASE"/>
    <property type="match status" value="1"/>
</dbReference>
<dbReference type="GO" id="GO:0044205">
    <property type="term" value="P:'de novo' UMP biosynthetic process"/>
    <property type="evidence" value="ECO:0007669"/>
    <property type="project" value="UniProtKB-UniPathway"/>
</dbReference>
<dbReference type="NCBIfam" id="TIGR00670">
    <property type="entry name" value="asp_carb_tr"/>
    <property type="match status" value="1"/>
</dbReference>
<comment type="similarity">
    <text evidence="2">Belongs to the aspartate/ornithine carbamoyltransferase superfamily. ATCase family.</text>
</comment>
<dbReference type="InterPro" id="IPR036901">
    <property type="entry name" value="Asp/Orn_carbamoylTrfase_sf"/>
</dbReference>
<evidence type="ECO:0000256" key="8">
    <source>
        <dbReference type="NCBIfam" id="TIGR00670"/>
    </source>
</evidence>
<dbReference type="HAMAP" id="MF_00001">
    <property type="entry name" value="Asp_carb_tr"/>
    <property type="match status" value="1"/>
</dbReference>
<dbReference type="UniPathway" id="UPA00070">
    <property type="reaction ID" value="UER00116"/>
</dbReference>
<reference evidence="12" key="1">
    <citation type="journal article" date="2020" name="mSystems">
        <title>Genome- and Community-Level Interaction Insights into Carbon Utilization and Element Cycling Functions of Hydrothermarchaeota in Hydrothermal Sediment.</title>
        <authorList>
            <person name="Zhou Z."/>
            <person name="Liu Y."/>
            <person name="Xu W."/>
            <person name="Pan J."/>
            <person name="Luo Z.H."/>
            <person name="Li M."/>
        </authorList>
    </citation>
    <scope>NUCLEOTIDE SEQUENCE [LARGE SCALE GENOMIC DNA]</scope>
    <source>
        <strain evidence="12">HyVt-115</strain>
    </source>
</reference>
<feature type="non-terminal residue" evidence="12">
    <location>
        <position position="1"/>
    </location>
</feature>
<keyword evidence="5" id="KW-0665">Pyrimidine biosynthesis</keyword>
<organism evidence="12">
    <name type="scientific">Thermosulfidibacter takaii</name>
    <dbReference type="NCBI Taxonomy" id="412593"/>
    <lineage>
        <taxon>Bacteria</taxon>
        <taxon>Pseudomonadati</taxon>
        <taxon>Thermosulfidibacterota</taxon>
        <taxon>Thermosulfidibacteria</taxon>
        <taxon>Thermosulfidibacterales</taxon>
        <taxon>Thermosulfidibacteraceae</taxon>
    </lineage>
</organism>
<dbReference type="AlphaFoldDB" id="A0A7C0U5Y6"/>
<dbReference type="InterPro" id="IPR006130">
    <property type="entry name" value="Asp/Orn_carbamoylTrfase"/>
</dbReference>
<evidence type="ECO:0000256" key="2">
    <source>
        <dbReference type="ARBA" id="ARBA00008896"/>
    </source>
</evidence>
<evidence type="ECO:0000256" key="9">
    <source>
        <dbReference type="RuleBase" id="RU003634"/>
    </source>
</evidence>
<dbReference type="PANTHER" id="PTHR45753">
    <property type="entry name" value="ORNITHINE CARBAMOYLTRANSFERASE, MITOCHONDRIAL"/>
    <property type="match status" value="1"/>
</dbReference>
<comment type="pathway">
    <text evidence="1">Pyrimidine metabolism; UMP biosynthesis via de novo pathway; (S)-dihydroorotate from bicarbonate: step 2/3.</text>
</comment>
<comment type="catalytic activity">
    <reaction evidence="7">
        <text>carbamoyl phosphate + L-aspartate = N-carbamoyl-L-aspartate + phosphate + H(+)</text>
        <dbReference type="Rhea" id="RHEA:20013"/>
        <dbReference type="ChEBI" id="CHEBI:15378"/>
        <dbReference type="ChEBI" id="CHEBI:29991"/>
        <dbReference type="ChEBI" id="CHEBI:32814"/>
        <dbReference type="ChEBI" id="CHEBI:43474"/>
        <dbReference type="ChEBI" id="CHEBI:58228"/>
        <dbReference type="EC" id="2.1.3.2"/>
    </reaction>
</comment>
<dbReference type="PANTHER" id="PTHR45753:SF6">
    <property type="entry name" value="ASPARTATE CARBAMOYLTRANSFERASE"/>
    <property type="match status" value="1"/>
</dbReference>
<dbReference type="EC" id="2.1.3.2" evidence="3 8"/>
<dbReference type="NCBIfam" id="NF002032">
    <property type="entry name" value="PRK00856.1"/>
    <property type="match status" value="1"/>
</dbReference>
<gene>
    <name evidence="12" type="ORF">ENF32_02080</name>
</gene>
<dbReference type="PRINTS" id="PR00101">
    <property type="entry name" value="ATCASE"/>
</dbReference>
<evidence type="ECO:0000259" key="11">
    <source>
        <dbReference type="Pfam" id="PF02729"/>
    </source>
</evidence>
<dbReference type="GO" id="GO:0006520">
    <property type="term" value="P:amino acid metabolic process"/>
    <property type="evidence" value="ECO:0007669"/>
    <property type="project" value="InterPro"/>
</dbReference>
<dbReference type="InterPro" id="IPR006132">
    <property type="entry name" value="Asp/Orn_carbamoyltranf_P-bd"/>
</dbReference>